<dbReference type="Proteomes" id="UP000617402">
    <property type="component" value="Unassembled WGS sequence"/>
</dbReference>
<keyword evidence="3" id="KW-1185">Reference proteome</keyword>
<keyword evidence="1" id="KW-0472">Membrane</keyword>
<name>A0ABR7T8N1_HELCL</name>
<keyword evidence="1" id="KW-0812">Transmembrane</keyword>
<dbReference type="InterPro" id="IPR048147">
    <property type="entry name" value="CBO0543-like"/>
</dbReference>
<feature type="transmembrane region" description="Helical" evidence="1">
    <location>
        <begin position="129"/>
        <end position="149"/>
    </location>
</feature>
<feature type="transmembrane region" description="Helical" evidence="1">
    <location>
        <begin position="37"/>
        <end position="54"/>
    </location>
</feature>
<reference evidence="2 3" key="1">
    <citation type="submission" date="2020-07" db="EMBL/GenBank/DDBJ databases">
        <title>Draft whole-genome sequence of Heliobacterium chlorum DSM 3682, type strain.</title>
        <authorList>
            <person name="Kyndt J.A."/>
            <person name="Meyer T.E."/>
            <person name="Imhoff J.F."/>
        </authorList>
    </citation>
    <scope>NUCLEOTIDE SEQUENCE [LARGE SCALE GENOMIC DNA]</scope>
    <source>
        <strain evidence="2 3">DSM 3682</strain>
    </source>
</reference>
<feature type="transmembrane region" description="Helical" evidence="1">
    <location>
        <begin position="96"/>
        <end position="117"/>
    </location>
</feature>
<evidence type="ECO:0000313" key="3">
    <source>
        <dbReference type="Proteomes" id="UP000617402"/>
    </source>
</evidence>
<evidence type="ECO:0000313" key="2">
    <source>
        <dbReference type="EMBL" id="MBC9786642.1"/>
    </source>
</evidence>
<dbReference type="RefSeq" id="WP_188042061.1">
    <property type="nucleotide sequence ID" value="NZ_JACVHF010000059.1"/>
</dbReference>
<sequence>MIDKVIEHVINDSVIISQMNSEYITLWKENVFLTSRWWITVALLILPWIIWLTFRKRESTHRLLYAGFWVYLISSILDAAGVAFGLWCYVVTPLPYLHSFFLPWDGSVLPVVVMLMIQIKPKLPSYLKAAIFALGSSFIAEPLAIWVKIYQPLTWRHYYGVPIYFVIYLLAHWMSKRKEFKRIQE</sequence>
<organism evidence="2 3">
    <name type="scientific">Heliobacterium chlorum</name>
    <dbReference type="NCBI Taxonomy" id="2698"/>
    <lineage>
        <taxon>Bacteria</taxon>
        <taxon>Bacillati</taxon>
        <taxon>Bacillota</taxon>
        <taxon>Clostridia</taxon>
        <taxon>Eubacteriales</taxon>
        <taxon>Heliobacteriaceae</taxon>
        <taxon>Heliobacterium</taxon>
    </lineage>
</organism>
<dbReference type="EMBL" id="JACVHF010000059">
    <property type="protein sequence ID" value="MBC9786642.1"/>
    <property type="molecule type" value="Genomic_DNA"/>
</dbReference>
<evidence type="ECO:0000256" key="1">
    <source>
        <dbReference type="SAM" id="Phobius"/>
    </source>
</evidence>
<comment type="caution">
    <text evidence="2">The sequence shown here is derived from an EMBL/GenBank/DDBJ whole genome shotgun (WGS) entry which is preliminary data.</text>
</comment>
<accession>A0ABR7T8N1</accession>
<feature type="transmembrane region" description="Helical" evidence="1">
    <location>
        <begin position="155"/>
        <end position="174"/>
    </location>
</feature>
<protein>
    <submittedName>
        <fullName evidence="2">Uncharacterized protein</fullName>
    </submittedName>
</protein>
<feature type="transmembrane region" description="Helical" evidence="1">
    <location>
        <begin position="66"/>
        <end position="90"/>
    </location>
</feature>
<dbReference type="NCBIfam" id="NF041644">
    <property type="entry name" value="CBO0543_fam"/>
    <property type="match status" value="1"/>
</dbReference>
<proteinExistence type="predicted"/>
<gene>
    <name evidence="2" type="ORF">H1S01_19550</name>
</gene>
<keyword evidence="1" id="KW-1133">Transmembrane helix</keyword>